<organism evidence="2 3">
    <name type="scientific">Corynebacterium humireducens NBRC 106098 = DSM 45392</name>
    <dbReference type="NCBI Taxonomy" id="1223515"/>
    <lineage>
        <taxon>Bacteria</taxon>
        <taxon>Bacillati</taxon>
        <taxon>Actinomycetota</taxon>
        <taxon>Actinomycetes</taxon>
        <taxon>Mycobacteriales</taxon>
        <taxon>Corynebacteriaceae</taxon>
        <taxon>Corynebacterium</taxon>
    </lineage>
</organism>
<evidence type="ECO:0000313" key="2">
    <source>
        <dbReference type="EMBL" id="AJE32968.1"/>
    </source>
</evidence>
<dbReference type="InterPro" id="IPR011991">
    <property type="entry name" value="ArsR-like_HTH"/>
</dbReference>
<dbReference type="OrthoDB" id="3730926at2"/>
<dbReference type="InterPro" id="IPR036390">
    <property type="entry name" value="WH_DNA-bd_sf"/>
</dbReference>
<sequence>MELEDRLTAIEERLAALERSERTPTGASTSGDLWVLDNIGDSVVFAGDVHTGAGHAQYQWQRPTEMLLDADWAPHLDRLATLAHPVRGAILRRLLDSPASATELVDEGLATSTGTAYHHLGTLHAGGWISKEMGGRWSVRTARVIPLLTIIAATEDH</sequence>
<dbReference type="AlphaFoldDB" id="A0A0B5D9W5"/>
<name>A0A0B5D9W5_9CORY</name>
<keyword evidence="3" id="KW-1185">Reference proteome</keyword>
<dbReference type="SMART" id="SM00418">
    <property type="entry name" value="HTH_ARSR"/>
    <property type="match status" value="1"/>
</dbReference>
<reference evidence="2 3" key="1">
    <citation type="submission" date="2013-04" db="EMBL/GenBank/DDBJ databases">
        <title>Complete genome sequence of Corynebacterium humireducens DSM 45392(T), isolated from a wastewater-fed microbial fuel cell.</title>
        <authorList>
            <person name="Ruckert C."/>
            <person name="Albersmeier A."/>
            <person name="Kalinowski J."/>
        </authorList>
    </citation>
    <scope>NUCLEOTIDE SEQUENCE [LARGE SCALE GENOMIC DNA]</scope>
    <source>
        <strain evidence="3">MFC-5</strain>
    </source>
</reference>
<dbReference type="Gene3D" id="1.10.10.10">
    <property type="entry name" value="Winged helix-like DNA-binding domain superfamily/Winged helix DNA-binding domain"/>
    <property type="match status" value="1"/>
</dbReference>
<dbReference type="RefSeq" id="WP_040085646.1">
    <property type="nucleotide sequence ID" value="NZ_BCSU01000002.1"/>
</dbReference>
<feature type="domain" description="HTH arsR-type" evidence="1">
    <location>
        <begin position="77"/>
        <end position="156"/>
    </location>
</feature>
<dbReference type="SUPFAM" id="SSF46785">
    <property type="entry name" value="Winged helix' DNA-binding domain"/>
    <property type="match status" value="1"/>
</dbReference>
<evidence type="ECO:0000259" key="1">
    <source>
        <dbReference type="SMART" id="SM00418"/>
    </source>
</evidence>
<dbReference type="STRING" id="1223515.B842_05595"/>
<dbReference type="InterPro" id="IPR036388">
    <property type="entry name" value="WH-like_DNA-bd_sf"/>
</dbReference>
<dbReference type="InterPro" id="IPR001845">
    <property type="entry name" value="HTH_ArsR_DNA-bd_dom"/>
</dbReference>
<gene>
    <name evidence="2" type="ORF">B842_05595</name>
</gene>
<proteinExistence type="predicted"/>
<evidence type="ECO:0000313" key="3">
    <source>
        <dbReference type="Proteomes" id="UP000031524"/>
    </source>
</evidence>
<dbReference type="EMBL" id="CP005286">
    <property type="protein sequence ID" value="AJE32968.1"/>
    <property type="molecule type" value="Genomic_DNA"/>
</dbReference>
<dbReference type="Proteomes" id="UP000031524">
    <property type="component" value="Chromosome"/>
</dbReference>
<dbReference type="CDD" id="cd00090">
    <property type="entry name" value="HTH_ARSR"/>
    <property type="match status" value="1"/>
</dbReference>
<dbReference type="GO" id="GO:0003700">
    <property type="term" value="F:DNA-binding transcription factor activity"/>
    <property type="evidence" value="ECO:0007669"/>
    <property type="project" value="InterPro"/>
</dbReference>
<protein>
    <recommendedName>
        <fullName evidence="1">HTH arsR-type domain-containing protein</fullName>
    </recommendedName>
</protein>
<accession>A0A0B5D9W5</accession>
<dbReference type="KEGG" id="chm:B842_05595"/>
<dbReference type="HOGENOM" id="CLU_119559_0_0_11"/>